<evidence type="ECO:0008006" key="7">
    <source>
        <dbReference type="Google" id="ProtNLM"/>
    </source>
</evidence>
<reference evidence="5 6" key="1">
    <citation type="journal article" date="2022" name="Plant J.">
        <title>Strategies of tolerance reflected in two North American maple genomes.</title>
        <authorList>
            <person name="McEvoy S.L."/>
            <person name="Sezen U.U."/>
            <person name="Trouern-Trend A."/>
            <person name="McMahon S.M."/>
            <person name="Schaberg P.G."/>
            <person name="Yang J."/>
            <person name="Wegrzyn J.L."/>
            <person name="Swenson N.G."/>
        </authorList>
    </citation>
    <scope>NUCLEOTIDE SEQUENCE [LARGE SCALE GENOMIC DNA]</scope>
    <source>
        <strain evidence="5">91603</strain>
    </source>
</reference>
<dbReference type="NCBIfam" id="TIGR00756">
    <property type="entry name" value="PPR"/>
    <property type="match status" value="2"/>
</dbReference>
<dbReference type="EMBL" id="JAJSOW010000002">
    <property type="protein sequence ID" value="KAI9198800.1"/>
    <property type="molecule type" value="Genomic_DNA"/>
</dbReference>
<feature type="compositionally biased region" description="Pro residues" evidence="4">
    <location>
        <begin position="294"/>
        <end position="307"/>
    </location>
</feature>
<dbReference type="AlphaFoldDB" id="A0AAD5P4M1"/>
<feature type="repeat" description="PPR" evidence="3">
    <location>
        <begin position="161"/>
        <end position="195"/>
    </location>
</feature>
<sequence>MPSNPKALDRFLKDKYRSGNVSPGEAHYFFDCLIQMKPAPRRILRKGFSPSTVTFNCLIEGLNSDDIIMNATQLFKNMITFGSRPTGLHLGLINGLCRTRNTSAALKLHEQTVKGNGENGVICRPNIVSYNSMIDGLCKDGLINKAKELLSEMKGMRISLDVVSYTSLIYGLCYWGKWEDTKDLFAEMRDQRVQHDVVTINRSRLISLSALELHVGARRSEASSLNLGVLIGIPTCGSSAPDNGDTSIGCYYMGRHKGLQEGREMANQELGINGLHPPNSVPMPLVMPTGVAPHPSPHQFPSPPPYNPNQSYLKPQNGMLV</sequence>
<comment type="similarity">
    <text evidence="1">Belongs to the PPR family. P subfamily.</text>
</comment>
<proteinExistence type="inferred from homology"/>
<dbReference type="PROSITE" id="PS51375">
    <property type="entry name" value="PPR"/>
    <property type="match status" value="3"/>
</dbReference>
<accession>A0AAD5P4M1</accession>
<evidence type="ECO:0000256" key="3">
    <source>
        <dbReference type="PROSITE-ProRule" id="PRU00708"/>
    </source>
</evidence>
<gene>
    <name evidence="5" type="ORF">LWI28_022391</name>
</gene>
<evidence type="ECO:0000256" key="4">
    <source>
        <dbReference type="SAM" id="MobiDB-lite"/>
    </source>
</evidence>
<dbReference type="Pfam" id="PF01535">
    <property type="entry name" value="PPR"/>
    <property type="match status" value="2"/>
</dbReference>
<dbReference type="Pfam" id="PF13041">
    <property type="entry name" value="PPR_2"/>
    <property type="match status" value="1"/>
</dbReference>
<evidence type="ECO:0000256" key="2">
    <source>
        <dbReference type="ARBA" id="ARBA00022737"/>
    </source>
</evidence>
<dbReference type="InterPro" id="IPR002885">
    <property type="entry name" value="PPR_rpt"/>
</dbReference>
<dbReference type="Proteomes" id="UP001064489">
    <property type="component" value="Chromosome 13"/>
</dbReference>
<keyword evidence="2" id="KW-0677">Repeat</keyword>
<name>A0AAD5P4M1_ACENE</name>
<feature type="repeat" description="PPR" evidence="3">
    <location>
        <begin position="51"/>
        <end position="85"/>
    </location>
</feature>
<protein>
    <recommendedName>
        <fullName evidence="7">Pentatricopeptide repeat-containing protein</fullName>
    </recommendedName>
</protein>
<evidence type="ECO:0000313" key="6">
    <source>
        <dbReference type="Proteomes" id="UP001064489"/>
    </source>
</evidence>
<evidence type="ECO:0000256" key="1">
    <source>
        <dbReference type="ARBA" id="ARBA00007626"/>
    </source>
</evidence>
<organism evidence="5 6">
    <name type="scientific">Acer negundo</name>
    <name type="common">Box elder</name>
    <dbReference type="NCBI Taxonomy" id="4023"/>
    <lineage>
        <taxon>Eukaryota</taxon>
        <taxon>Viridiplantae</taxon>
        <taxon>Streptophyta</taxon>
        <taxon>Embryophyta</taxon>
        <taxon>Tracheophyta</taxon>
        <taxon>Spermatophyta</taxon>
        <taxon>Magnoliopsida</taxon>
        <taxon>eudicotyledons</taxon>
        <taxon>Gunneridae</taxon>
        <taxon>Pentapetalae</taxon>
        <taxon>rosids</taxon>
        <taxon>malvids</taxon>
        <taxon>Sapindales</taxon>
        <taxon>Sapindaceae</taxon>
        <taxon>Hippocastanoideae</taxon>
        <taxon>Acereae</taxon>
        <taxon>Acer</taxon>
    </lineage>
</organism>
<keyword evidence="6" id="KW-1185">Reference proteome</keyword>
<dbReference type="Gene3D" id="1.25.40.10">
    <property type="entry name" value="Tetratricopeptide repeat domain"/>
    <property type="match status" value="2"/>
</dbReference>
<dbReference type="PANTHER" id="PTHR47941">
    <property type="entry name" value="PENTATRICOPEPTIDE REPEAT-CONTAINING PROTEIN 3, MITOCHONDRIAL"/>
    <property type="match status" value="1"/>
</dbReference>
<evidence type="ECO:0000313" key="5">
    <source>
        <dbReference type="EMBL" id="KAI9198800.1"/>
    </source>
</evidence>
<feature type="region of interest" description="Disordered" evidence="4">
    <location>
        <begin position="289"/>
        <end position="321"/>
    </location>
</feature>
<dbReference type="InterPro" id="IPR011990">
    <property type="entry name" value="TPR-like_helical_dom_sf"/>
</dbReference>
<feature type="repeat" description="PPR" evidence="3">
    <location>
        <begin position="126"/>
        <end position="160"/>
    </location>
</feature>
<comment type="caution">
    <text evidence="5">The sequence shown here is derived from an EMBL/GenBank/DDBJ whole genome shotgun (WGS) entry which is preliminary data.</text>
</comment>